<dbReference type="SUPFAM" id="SSF55846">
    <property type="entry name" value="N-acetylmuramoyl-L-alanine amidase-like"/>
    <property type="match status" value="1"/>
</dbReference>
<dbReference type="PANTHER" id="PTHR30417:SF1">
    <property type="entry name" value="N-ACETYLMURAMOYL-L-ALANINE AMIDASE AMID"/>
    <property type="match status" value="1"/>
</dbReference>
<dbReference type="GO" id="GO:0071555">
    <property type="term" value="P:cell wall organization"/>
    <property type="evidence" value="ECO:0007669"/>
    <property type="project" value="UniProtKB-KW"/>
</dbReference>
<protein>
    <recommendedName>
        <fullName evidence="2">N-acetylmuramoyl-L-alanine amidase</fullName>
        <ecNumber evidence="2">3.5.1.28</ecNumber>
    </recommendedName>
</protein>
<reference evidence="7" key="1">
    <citation type="submission" date="2020-03" db="EMBL/GenBank/DDBJ databases">
        <title>Roseovarius gahaiensis sp. nov., isolated from Gahai Saline Lake, China.</title>
        <authorList>
            <person name="Sun X."/>
        </authorList>
    </citation>
    <scope>NUCLEOTIDE SEQUENCE</scope>
    <source>
        <strain evidence="7">GH877</strain>
    </source>
</reference>
<accession>A0A967B9F7</accession>
<dbReference type="GO" id="GO:0008745">
    <property type="term" value="F:N-acetylmuramoyl-L-alanine amidase activity"/>
    <property type="evidence" value="ECO:0007669"/>
    <property type="project" value="UniProtKB-EC"/>
</dbReference>
<evidence type="ECO:0000256" key="2">
    <source>
        <dbReference type="ARBA" id="ARBA00011901"/>
    </source>
</evidence>
<dbReference type="EC" id="3.5.1.28" evidence="2"/>
<dbReference type="PANTHER" id="PTHR30417">
    <property type="entry name" value="N-ACETYLMURAMOYL-L-ALANINE AMIDASE AMID"/>
    <property type="match status" value="1"/>
</dbReference>
<organism evidence="7 8">
    <name type="scientific">Roseovarius gahaiensis</name>
    <dbReference type="NCBI Taxonomy" id="2716691"/>
    <lineage>
        <taxon>Bacteria</taxon>
        <taxon>Pseudomonadati</taxon>
        <taxon>Pseudomonadota</taxon>
        <taxon>Alphaproteobacteria</taxon>
        <taxon>Rhodobacterales</taxon>
        <taxon>Roseobacteraceae</taxon>
        <taxon>Roseovarius</taxon>
    </lineage>
</organism>
<dbReference type="InterPro" id="IPR002502">
    <property type="entry name" value="Amidase_domain"/>
</dbReference>
<dbReference type="AlphaFoldDB" id="A0A967B9F7"/>
<evidence type="ECO:0000259" key="6">
    <source>
        <dbReference type="SMART" id="SM00644"/>
    </source>
</evidence>
<gene>
    <name evidence="7" type="ORF">HAT86_04795</name>
</gene>
<evidence type="ECO:0000256" key="5">
    <source>
        <dbReference type="SAM" id="MobiDB-lite"/>
    </source>
</evidence>
<dbReference type="Pfam" id="PF01510">
    <property type="entry name" value="Amidase_2"/>
    <property type="match status" value="1"/>
</dbReference>
<dbReference type="GO" id="GO:0009253">
    <property type="term" value="P:peptidoglycan catabolic process"/>
    <property type="evidence" value="ECO:0007669"/>
    <property type="project" value="InterPro"/>
</dbReference>
<dbReference type="GO" id="GO:0009254">
    <property type="term" value="P:peptidoglycan turnover"/>
    <property type="evidence" value="ECO:0007669"/>
    <property type="project" value="TreeGrafter"/>
</dbReference>
<feature type="region of interest" description="Disordered" evidence="5">
    <location>
        <begin position="1"/>
        <end position="38"/>
    </location>
</feature>
<keyword evidence="3" id="KW-0378">Hydrolase</keyword>
<sequence>MGMGMPADGIRAPSAKQSVADRVNATWHPSPNHGPRRDGAMPDLIVLHYTAMCSAEAALQRLCDPAAEVSAHYLIGTCGTIWQMVEEGSRAWHAGAGRWGDVCDVNSRSIGIELDNTGHHPFPDPQMRALEALMGGIRTRWRIPPERVIAHSDMAPARKCDPGPRFDWGRLARLGLSVWPKASAARGDFVQNARRFGYATDPDNSAQATDLILKAFRQRFRPWAYGPLDDTDRALMADLAARYPVDHDTNDA</sequence>
<dbReference type="InterPro" id="IPR036505">
    <property type="entry name" value="Amidase/PGRP_sf"/>
</dbReference>
<proteinExistence type="predicted"/>
<evidence type="ECO:0000256" key="1">
    <source>
        <dbReference type="ARBA" id="ARBA00001561"/>
    </source>
</evidence>
<evidence type="ECO:0000313" key="7">
    <source>
        <dbReference type="EMBL" id="NHQ73785.1"/>
    </source>
</evidence>
<comment type="caution">
    <text evidence="7">The sequence shown here is derived from an EMBL/GenBank/DDBJ whole genome shotgun (WGS) entry which is preliminary data.</text>
</comment>
<dbReference type="InterPro" id="IPR036366">
    <property type="entry name" value="PGBDSf"/>
</dbReference>
<dbReference type="SMART" id="SM00644">
    <property type="entry name" value="Ami_2"/>
    <property type="match status" value="1"/>
</dbReference>
<evidence type="ECO:0000313" key="8">
    <source>
        <dbReference type="Proteomes" id="UP000639775"/>
    </source>
</evidence>
<evidence type="ECO:0000256" key="4">
    <source>
        <dbReference type="ARBA" id="ARBA00023316"/>
    </source>
</evidence>
<feature type="domain" description="N-acetylmuramoyl-L-alanine amidase" evidence="6">
    <location>
        <begin position="30"/>
        <end position="163"/>
    </location>
</feature>
<dbReference type="Gene3D" id="3.40.80.10">
    <property type="entry name" value="Peptidoglycan recognition protein-like"/>
    <property type="match status" value="1"/>
</dbReference>
<keyword evidence="4" id="KW-0961">Cell wall biogenesis/degradation</keyword>
<keyword evidence="8" id="KW-1185">Reference proteome</keyword>
<comment type="catalytic activity">
    <reaction evidence="1">
        <text>Hydrolyzes the link between N-acetylmuramoyl residues and L-amino acid residues in certain cell-wall glycopeptides.</text>
        <dbReference type="EC" id="3.5.1.28"/>
    </reaction>
</comment>
<dbReference type="Proteomes" id="UP000639775">
    <property type="component" value="Unassembled WGS sequence"/>
</dbReference>
<dbReference type="CDD" id="cd06583">
    <property type="entry name" value="PGRP"/>
    <property type="match status" value="1"/>
</dbReference>
<dbReference type="InterPro" id="IPR051206">
    <property type="entry name" value="NAMLAA_amidase_2"/>
</dbReference>
<dbReference type="Gene3D" id="1.10.101.10">
    <property type="entry name" value="PGBD-like superfamily/PGBD"/>
    <property type="match status" value="1"/>
</dbReference>
<name>A0A967B9F7_9RHOB</name>
<evidence type="ECO:0000256" key="3">
    <source>
        <dbReference type="ARBA" id="ARBA00022801"/>
    </source>
</evidence>
<dbReference type="EMBL" id="JAAORB010000005">
    <property type="protein sequence ID" value="NHQ73785.1"/>
    <property type="molecule type" value="Genomic_DNA"/>
</dbReference>